<feature type="domain" description="DUF4412" evidence="2">
    <location>
        <begin position="41"/>
        <end position="204"/>
    </location>
</feature>
<dbReference type="InterPro" id="IPR025524">
    <property type="entry name" value="DUF4412"/>
</dbReference>
<dbReference type="EMBL" id="FUYR01000001">
    <property type="protein sequence ID" value="SKB42176.1"/>
    <property type="molecule type" value="Genomic_DNA"/>
</dbReference>
<evidence type="ECO:0000259" key="2">
    <source>
        <dbReference type="Pfam" id="PF14371"/>
    </source>
</evidence>
<sequence>MKRLIFTAAVLLLGAGAFAQGPKKVTEGTLTYGVEWNLPEQMKAMASNFPTEIKVHFKGDSSSLKTGSQMYSSTNITNLSKEYERLLLEIPMMNKKYSVIFTPADQDKIAANAPDLAIKASTETKTVAGYNATKYDVTEKKSNATSTAWFTKDVEVSTQNPLTRYFDKGLGFPVEFTSYMNGLSVKATLKDVKAESVPAGTFGASKDFEEITFDQLMQMQGGR</sequence>
<dbReference type="Proteomes" id="UP000189981">
    <property type="component" value="Unassembled WGS sequence"/>
</dbReference>
<organism evidence="3 4">
    <name type="scientific">Daejeonella lutea</name>
    <dbReference type="NCBI Taxonomy" id="572036"/>
    <lineage>
        <taxon>Bacteria</taxon>
        <taxon>Pseudomonadati</taxon>
        <taxon>Bacteroidota</taxon>
        <taxon>Sphingobacteriia</taxon>
        <taxon>Sphingobacteriales</taxon>
        <taxon>Sphingobacteriaceae</taxon>
        <taxon>Daejeonella</taxon>
    </lineage>
</organism>
<proteinExistence type="predicted"/>
<evidence type="ECO:0000313" key="4">
    <source>
        <dbReference type="Proteomes" id="UP000189981"/>
    </source>
</evidence>
<dbReference type="Pfam" id="PF14371">
    <property type="entry name" value="DUF4412"/>
    <property type="match status" value="1"/>
</dbReference>
<evidence type="ECO:0000256" key="1">
    <source>
        <dbReference type="SAM" id="SignalP"/>
    </source>
</evidence>
<keyword evidence="4" id="KW-1185">Reference proteome</keyword>
<protein>
    <recommendedName>
        <fullName evidence="2">DUF4412 domain-containing protein</fullName>
    </recommendedName>
</protein>
<keyword evidence="1" id="KW-0732">Signal</keyword>
<name>A0A1T5B4M5_9SPHI</name>
<dbReference type="STRING" id="572036.SAMN05661099_1287"/>
<accession>A0A1T5B4M5</accession>
<evidence type="ECO:0000313" key="3">
    <source>
        <dbReference type="EMBL" id="SKB42176.1"/>
    </source>
</evidence>
<gene>
    <name evidence="3" type="ORF">SAMN05661099_1287</name>
</gene>
<dbReference type="AlphaFoldDB" id="A0A1T5B4M5"/>
<reference evidence="4" key="1">
    <citation type="submission" date="2017-02" db="EMBL/GenBank/DDBJ databases">
        <authorList>
            <person name="Varghese N."/>
            <person name="Submissions S."/>
        </authorList>
    </citation>
    <scope>NUCLEOTIDE SEQUENCE [LARGE SCALE GENOMIC DNA]</scope>
    <source>
        <strain evidence="4">DSM 22385</strain>
    </source>
</reference>
<feature type="chain" id="PRO_5010519717" description="DUF4412 domain-containing protein" evidence="1">
    <location>
        <begin position="20"/>
        <end position="223"/>
    </location>
</feature>
<dbReference type="RefSeq" id="WP_079701779.1">
    <property type="nucleotide sequence ID" value="NZ_FUYR01000001.1"/>
</dbReference>
<dbReference type="OrthoDB" id="1467107at2"/>
<feature type="signal peptide" evidence="1">
    <location>
        <begin position="1"/>
        <end position="19"/>
    </location>
</feature>